<evidence type="ECO:0000313" key="3">
    <source>
        <dbReference type="Proteomes" id="UP001209878"/>
    </source>
</evidence>
<comment type="caution">
    <text evidence="2">The sequence shown here is derived from an EMBL/GenBank/DDBJ whole genome shotgun (WGS) entry which is preliminary data.</text>
</comment>
<gene>
    <name evidence="2" type="ORF">NP493_337g00024</name>
</gene>
<protein>
    <submittedName>
        <fullName evidence="2">Uncharacterized protein</fullName>
    </submittedName>
</protein>
<keyword evidence="1" id="KW-0472">Membrane</keyword>
<keyword evidence="1" id="KW-0812">Transmembrane</keyword>
<name>A0AAD9L3U2_RIDPI</name>
<keyword evidence="3" id="KW-1185">Reference proteome</keyword>
<reference evidence="2" key="1">
    <citation type="journal article" date="2023" name="Mol. Biol. Evol.">
        <title>Third-Generation Sequencing Reveals the Adaptive Role of the Epigenome in Three Deep-Sea Polychaetes.</title>
        <authorList>
            <person name="Perez M."/>
            <person name="Aroh O."/>
            <person name="Sun Y."/>
            <person name="Lan Y."/>
            <person name="Juniper S.K."/>
            <person name="Young C.R."/>
            <person name="Angers B."/>
            <person name="Qian P.Y."/>
        </authorList>
    </citation>
    <scope>NUCLEOTIDE SEQUENCE</scope>
    <source>
        <strain evidence="2">R07B-5</strain>
    </source>
</reference>
<dbReference type="EMBL" id="JAODUO010000337">
    <property type="protein sequence ID" value="KAK2182757.1"/>
    <property type="molecule type" value="Genomic_DNA"/>
</dbReference>
<organism evidence="2 3">
    <name type="scientific">Ridgeia piscesae</name>
    <name type="common">Tubeworm</name>
    <dbReference type="NCBI Taxonomy" id="27915"/>
    <lineage>
        <taxon>Eukaryota</taxon>
        <taxon>Metazoa</taxon>
        <taxon>Spiralia</taxon>
        <taxon>Lophotrochozoa</taxon>
        <taxon>Annelida</taxon>
        <taxon>Polychaeta</taxon>
        <taxon>Sedentaria</taxon>
        <taxon>Canalipalpata</taxon>
        <taxon>Sabellida</taxon>
        <taxon>Siboglinidae</taxon>
        <taxon>Ridgeia</taxon>
    </lineage>
</organism>
<dbReference type="Proteomes" id="UP001209878">
    <property type="component" value="Unassembled WGS sequence"/>
</dbReference>
<evidence type="ECO:0000256" key="1">
    <source>
        <dbReference type="SAM" id="Phobius"/>
    </source>
</evidence>
<sequence>MWTLMAYEPGVLAVTFLNLAMPVETTTCSVALSAVNAPGASVEASSSSVQFHVSPCQSRFVTVFPPMTSFTVTLRLNGEATVAFSGVTSAVICLLTTSTCVTVTVMLNLSGRMTWNTMS</sequence>
<feature type="transmembrane region" description="Helical" evidence="1">
    <location>
        <begin position="82"/>
        <end position="109"/>
    </location>
</feature>
<proteinExistence type="predicted"/>
<keyword evidence="1" id="KW-1133">Transmembrane helix</keyword>
<evidence type="ECO:0000313" key="2">
    <source>
        <dbReference type="EMBL" id="KAK2182757.1"/>
    </source>
</evidence>
<dbReference type="AlphaFoldDB" id="A0AAD9L3U2"/>
<accession>A0AAD9L3U2</accession>